<dbReference type="InterPro" id="IPR038677">
    <property type="entry name" value="WIF_sf"/>
</dbReference>
<proteinExistence type="predicted"/>
<keyword evidence="7" id="KW-0732">Signal</keyword>
<feature type="domain" description="EGF-like" evidence="12">
    <location>
        <begin position="274"/>
        <end position="306"/>
    </location>
</feature>
<protein>
    <recommendedName>
        <fullName evidence="3">Wnt inhibitory factor 1</fullName>
    </recommendedName>
</protein>
<dbReference type="PROSITE" id="PS01186">
    <property type="entry name" value="EGF_2"/>
    <property type="match status" value="2"/>
</dbReference>
<reference evidence="14 15" key="1">
    <citation type="journal article" date="2017" name="Nat. Ecol. Evol.">
        <title>Scallop genome provides insights into evolution of bilaterian karyotype and development.</title>
        <authorList>
            <person name="Wang S."/>
            <person name="Zhang J."/>
            <person name="Jiao W."/>
            <person name="Li J."/>
            <person name="Xun X."/>
            <person name="Sun Y."/>
            <person name="Guo X."/>
            <person name="Huan P."/>
            <person name="Dong B."/>
            <person name="Zhang L."/>
            <person name="Hu X."/>
            <person name="Sun X."/>
            <person name="Wang J."/>
            <person name="Zhao C."/>
            <person name="Wang Y."/>
            <person name="Wang D."/>
            <person name="Huang X."/>
            <person name="Wang R."/>
            <person name="Lv J."/>
            <person name="Li Y."/>
            <person name="Zhang Z."/>
            <person name="Liu B."/>
            <person name="Lu W."/>
            <person name="Hui Y."/>
            <person name="Liang J."/>
            <person name="Zhou Z."/>
            <person name="Hou R."/>
            <person name="Li X."/>
            <person name="Liu Y."/>
            <person name="Li H."/>
            <person name="Ning X."/>
            <person name="Lin Y."/>
            <person name="Zhao L."/>
            <person name="Xing Q."/>
            <person name="Dou J."/>
            <person name="Li Y."/>
            <person name="Mao J."/>
            <person name="Guo H."/>
            <person name="Dou H."/>
            <person name="Li T."/>
            <person name="Mu C."/>
            <person name="Jiang W."/>
            <person name="Fu Q."/>
            <person name="Fu X."/>
            <person name="Miao Y."/>
            <person name="Liu J."/>
            <person name="Yu Q."/>
            <person name="Li R."/>
            <person name="Liao H."/>
            <person name="Li X."/>
            <person name="Kong Y."/>
            <person name="Jiang Z."/>
            <person name="Chourrout D."/>
            <person name="Li R."/>
            <person name="Bao Z."/>
        </authorList>
    </citation>
    <scope>NUCLEOTIDE SEQUENCE [LARGE SCALE GENOMIC DNA]</scope>
    <source>
        <strain evidence="14 15">PY_sf001</strain>
    </source>
</reference>
<evidence type="ECO:0000256" key="4">
    <source>
        <dbReference type="ARBA" id="ARBA00022473"/>
    </source>
</evidence>
<name>A0A210PS91_MIZYE</name>
<keyword evidence="9" id="KW-0325">Glycoprotein</keyword>
<evidence type="ECO:0000256" key="3">
    <source>
        <dbReference type="ARBA" id="ARBA00013854"/>
    </source>
</evidence>
<feature type="domain" description="WIF" evidence="13">
    <location>
        <begin position="36"/>
        <end position="173"/>
    </location>
</feature>
<keyword evidence="5" id="KW-0964">Secreted</keyword>
<dbReference type="InterPro" id="IPR003306">
    <property type="entry name" value="WIF"/>
</dbReference>
<gene>
    <name evidence="14" type="ORF">KP79_PYT11776</name>
</gene>
<evidence type="ECO:0000256" key="11">
    <source>
        <dbReference type="SAM" id="MobiDB-lite"/>
    </source>
</evidence>
<keyword evidence="15" id="KW-1185">Reference proteome</keyword>
<comment type="caution">
    <text evidence="10">Lacks conserved residue(s) required for the propagation of feature annotation.</text>
</comment>
<dbReference type="SMART" id="SM00469">
    <property type="entry name" value="WIF"/>
    <property type="match status" value="1"/>
</dbReference>
<dbReference type="PRINTS" id="PR01901">
    <property type="entry name" value="WIFPROTEIN"/>
</dbReference>
<comment type="caution">
    <text evidence="14">The sequence shown here is derived from an EMBL/GenBank/DDBJ whole genome shotgun (WGS) entry which is preliminary data.</text>
</comment>
<dbReference type="Proteomes" id="UP000242188">
    <property type="component" value="Unassembled WGS sequence"/>
</dbReference>
<dbReference type="SMART" id="SM00181">
    <property type="entry name" value="EGF"/>
    <property type="match status" value="4"/>
</dbReference>
<evidence type="ECO:0000256" key="8">
    <source>
        <dbReference type="ARBA" id="ARBA00023157"/>
    </source>
</evidence>
<dbReference type="PANTHER" id="PTHR14949">
    <property type="entry name" value="EGF-LIKE-DOMAIN, MULTIPLE 7, 8"/>
    <property type="match status" value="1"/>
</dbReference>
<sequence>MTQGYVLTLTMIYKILAYIVAPLLLSSCLAKSKLSLWMDENQVEHLVGLRMKVYIVSDGTFPHYLRTPGIDKGLQSIPSEVDTVNLTWEAGDDTFTYWFNDLKSLDTRLLYNPLLSIPVSGMIPHRPKVFQMSIPCTGEDDGTASLTLGLQIFNKHGQPIRGSPMQFKLKKSCSAFVSSQLCPFECINGGRCSQFGHCECAQGYHGLKCERTMCQNGCDNNGTCMSEDVCICPDGFSGKRCERALCKQPCQNGGRCIQEDVCWCTSGFYGEACRFSRCKPTCRHGGLCIGDNRCRCPVGFSGSVCEKREKRDKRSNKHKKRRKNRKKGRKKKKNPKKRRRHKKIKRRKEKAKKNRRKQPLLEQVRAFYRRKKKRERRERLRKEGNRNRKKQFVR</sequence>
<dbReference type="Pfam" id="PF25024">
    <property type="entry name" value="EGF_TEN"/>
    <property type="match status" value="1"/>
</dbReference>
<feature type="compositionally biased region" description="Basic residues" evidence="11">
    <location>
        <begin position="310"/>
        <end position="358"/>
    </location>
</feature>
<dbReference type="GO" id="GO:0009986">
    <property type="term" value="C:cell surface"/>
    <property type="evidence" value="ECO:0007669"/>
    <property type="project" value="TreeGrafter"/>
</dbReference>
<feature type="disulfide bond" evidence="10">
    <location>
        <begin position="296"/>
        <end position="305"/>
    </location>
</feature>
<dbReference type="PROSITE" id="PS50814">
    <property type="entry name" value="WIF"/>
    <property type="match status" value="1"/>
</dbReference>
<feature type="disulfide bond" evidence="10">
    <location>
        <begin position="278"/>
        <end position="288"/>
    </location>
</feature>
<comment type="subcellular location">
    <subcellularLocation>
        <location evidence="2">Secreted</location>
    </subcellularLocation>
</comment>
<accession>A0A210PS91</accession>
<evidence type="ECO:0000256" key="5">
    <source>
        <dbReference type="ARBA" id="ARBA00022525"/>
    </source>
</evidence>
<dbReference type="AlphaFoldDB" id="A0A210PS91"/>
<dbReference type="Gene3D" id="2.60.40.2170">
    <property type="entry name" value="Wnt, WIF domain"/>
    <property type="match status" value="1"/>
</dbReference>
<evidence type="ECO:0000313" key="15">
    <source>
        <dbReference type="Proteomes" id="UP000242188"/>
    </source>
</evidence>
<dbReference type="GO" id="GO:0005576">
    <property type="term" value="C:extracellular region"/>
    <property type="evidence" value="ECO:0007669"/>
    <property type="project" value="UniProtKB-SubCell"/>
</dbReference>
<dbReference type="InterPro" id="IPR013309">
    <property type="entry name" value="Wnt-inh"/>
</dbReference>
<dbReference type="CDD" id="cd00054">
    <property type="entry name" value="EGF_CA"/>
    <property type="match status" value="1"/>
</dbReference>
<keyword evidence="10" id="KW-0245">EGF-like domain</keyword>
<dbReference type="SUPFAM" id="SSF57196">
    <property type="entry name" value="EGF/Laminin"/>
    <property type="match status" value="2"/>
</dbReference>
<evidence type="ECO:0000259" key="13">
    <source>
        <dbReference type="PROSITE" id="PS50814"/>
    </source>
</evidence>
<evidence type="ECO:0000256" key="1">
    <source>
        <dbReference type="ARBA" id="ARBA00003309"/>
    </source>
</evidence>
<feature type="disulfide bond" evidence="10">
    <location>
        <begin position="214"/>
        <end position="224"/>
    </location>
</feature>
<comment type="function">
    <text evidence="1">Binds to WNT proteins and inhibits their activities. May be involved in mesoderm segmentation.</text>
</comment>
<keyword evidence="8 10" id="KW-1015">Disulfide bond</keyword>
<evidence type="ECO:0000256" key="7">
    <source>
        <dbReference type="ARBA" id="ARBA00022729"/>
    </source>
</evidence>
<feature type="compositionally biased region" description="Basic and acidic residues" evidence="11">
    <location>
        <begin position="377"/>
        <end position="386"/>
    </location>
</feature>
<feature type="region of interest" description="Disordered" evidence="11">
    <location>
        <begin position="309"/>
        <end position="394"/>
    </location>
</feature>
<keyword evidence="4" id="KW-0217">Developmental protein</keyword>
<evidence type="ECO:0000256" key="9">
    <source>
        <dbReference type="ARBA" id="ARBA00023180"/>
    </source>
</evidence>
<dbReference type="EMBL" id="NEDP02005531">
    <property type="protein sequence ID" value="OWF39316.1"/>
    <property type="molecule type" value="Genomic_DNA"/>
</dbReference>
<keyword evidence="6" id="KW-0879">Wnt signaling pathway</keyword>
<dbReference type="STRING" id="6573.A0A210PS91"/>
<dbReference type="InterPro" id="IPR000742">
    <property type="entry name" value="EGF"/>
</dbReference>
<feature type="disulfide bond" evidence="10">
    <location>
        <begin position="232"/>
        <end position="241"/>
    </location>
</feature>
<evidence type="ECO:0000256" key="6">
    <source>
        <dbReference type="ARBA" id="ARBA00022687"/>
    </source>
</evidence>
<dbReference type="GO" id="GO:0005102">
    <property type="term" value="F:signaling receptor binding"/>
    <property type="evidence" value="ECO:0007669"/>
    <property type="project" value="TreeGrafter"/>
</dbReference>
<dbReference type="InterPro" id="IPR050969">
    <property type="entry name" value="Dev_Signal_Modulators"/>
</dbReference>
<organism evidence="14 15">
    <name type="scientific">Mizuhopecten yessoensis</name>
    <name type="common">Japanese scallop</name>
    <name type="synonym">Patinopecten yessoensis</name>
    <dbReference type="NCBI Taxonomy" id="6573"/>
    <lineage>
        <taxon>Eukaryota</taxon>
        <taxon>Metazoa</taxon>
        <taxon>Spiralia</taxon>
        <taxon>Lophotrochozoa</taxon>
        <taxon>Mollusca</taxon>
        <taxon>Bivalvia</taxon>
        <taxon>Autobranchia</taxon>
        <taxon>Pteriomorphia</taxon>
        <taxon>Pectinida</taxon>
        <taxon>Pectinoidea</taxon>
        <taxon>Pectinidae</taxon>
        <taxon>Mizuhopecten</taxon>
    </lineage>
</organism>
<dbReference type="GO" id="GO:0016055">
    <property type="term" value="P:Wnt signaling pathway"/>
    <property type="evidence" value="ECO:0007669"/>
    <property type="project" value="UniProtKB-KW"/>
</dbReference>
<evidence type="ECO:0000256" key="10">
    <source>
        <dbReference type="PROSITE-ProRule" id="PRU00076"/>
    </source>
</evidence>
<dbReference type="OrthoDB" id="10045365at2759"/>
<evidence type="ECO:0000256" key="2">
    <source>
        <dbReference type="ARBA" id="ARBA00004613"/>
    </source>
</evidence>
<dbReference type="PROSITE" id="PS50026">
    <property type="entry name" value="EGF_3"/>
    <property type="match status" value="2"/>
</dbReference>
<dbReference type="PROSITE" id="PS00022">
    <property type="entry name" value="EGF_1"/>
    <property type="match status" value="2"/>
</dbReference>
<dbReference type="PANTHER" id="PTHR14949:SF32">
    <property type="entry name" value="WNT INHIBITORY FACTOR 1"/>
    <property type="match status" value="1"/>
</dbReference>
<dbReference type="Pfam" id="PF02019">
    <property type="entry name" value="WIF"/>
    <property type="match status" value="1"/>
</dbReference>
<evidence type="ECO:0000313" key="14">
    <source>
        <dbReference type="EMBL" id="OWF39316.1"/>
    </source>
</evidence>
<feature type="domain" description="EGF-like" evidence="12">
    <location>
        <begin position="210"/>
        <end position="242"/>
    </location>
</feature>
<feature type="compositionally biased region" description="Basic residues" evidence="11">
    <location>
        <begin position="367"/>
        <end position="376"/>
    </location>
</feature>
<evidence type="ECO:0000259" key="12">
    <source>
        <dbReference type="PROSITE" id="PS50026"/>
    </source>
</evidence>
<dbReference type="Gene3D" id="2.10.25.10">
    <property type="entry name" value="Laminin"/>
    <property type="match status" value="3"/>
</dbReference>